<name>F0SV39_SYNGF</name>
<dbReference type="InterPro" id="IPR041685">
    <property type="entry name" value="AAA_GajA/Old/RecF-like"/>
</dbReference>
<evidence type="ECO:0000259" key="1">
    <source>
        <dbReference type="Pfam" id="PF13175"/>
    </source>
</evidence>
<dbReference type="CDD" id="cd01026">
    <property type="entry name" value="TOPRIM_OLD"/>
    <property type="match status" value="1"/>
</dbReference>
<dbReference type="eggNOG" id="COG1195">
    <property type="taxonomic scope" value="Bacteria"/>
</dbReference>
<accession>F0SV39</accession>
<dbReference type="PANTHER" id="PTHR43581:SF4">
    <property type="entry name" value="ATP_GTP PHOSPHATASE"/>
    <property type="match status" value="1"/>
</dbReference>
<dbReference type="STRING" id="645991.Sgly_0086"/>
<dbReference type="HOGENOM" id="CLU_021240_2_0_9"/>
<dbReference type="Pfam" id="PF13175">
    <property type="entry name" value="AAA_15"/>
    <property type="match status" value="1"/>
</dbReference>
<dbReference type="KEGG" id="sgy:Sgly_0086"/>
<dbReference type="eggNOG" id="COG3593">
    <property type="taxonomic scope" value="Bacteria"/>
</dbReference>
<dbReference type="RefSeq" id="WP_013623331.1">
    <property type="nucleotide sequence ID" value="NC_015172.1"/>
</dbReference>
<dbReference type="AlphaFoldDB" id="F0SV39"/>
<evidence type="ECO:0000259" key="2">
    <source>
        <dbReference type="Pfam" id="PF20469"/>
    </source>
</evidence>
<dbReference type="InterPro" id="IPR051396">
    <property type="entry name" value="Bact_Antivir_Def_Nuclease"/>
</dbReference>
<dbReference type="SUPFAM" id="SSF52540">
    <property type="entry name" value="P-loop containing nucleoside triphosphate hydrolases"/>
    <property type="match status" value="1"/>
</dbReference>
<dbReference type="InterPro" id="IPR027417">
    <property type="entry name" value="P-loop_NTPase"/>
</dbReference>
<dbReference type="EMBL" id="CP002547">
    <property type="protein sequence ID" value="ADY54460.1"/>
    <property type="molecule type" value="Genomic_DNA"/>
</dbReference>
<feature type="domain" description="OLD protein-like TOPRIM" evidence="2">
    <location>
        <begin position="450"/>
        <end position="517"/>
    </location>
</feature>
<dbReference type="OrthoDB" id="9810873at2"/>
<keyword evidence="4" id="KW-1185">Reference proteome</keyword>
<dbReference type="InterPro" id="IPR034139">
    <property type="entry name" value="TOPRIM_OLD"/>
</dbReference>
<dbReference type="Pfam" id="PF20469">
    <property type="entry name" value="OLD-like_TOPRIM"/>
    <property type="match status" value="1"/>
</dbReference>
<dbReference type="Gene3D" id="3.40.50.300">
    <property type="entry name" value="P-loop containing nucleotide triphosphate hydrolases"/>
    <property type="match status" value="1"/>
</dbReference>
<evidence type="ECO:0000313" key="3">
    <source>
        <dbReference type="EMBL" id="ADY54460.1"/>
    </source>
</evidence>
<feature type="domain" description="Endonuclease GajA/Old nuclease/RecF-like AAA" evidence="1">
    <location>
        <begin position="1"/>
        <end position="392"/>
    </location>
</feature>
<dbReference type="PANTHER" id="PTHR43581">
    <property type="entry name" value="ATP/GTP PHOSPHATASE"/>
    <property type="match status" value="1"/>
</dbReference>
<gene>
    <name evidence="3" type="ordered locus">Sgly_0086</name>
</gene>
<reference evidence="3 4" key="1">
    <citation type="journal article" date="2011" name="Stand. Genomic Sci.">
        <title>Complete genome sequence of Syntrophobotulus glycolicus type strain (FlGlyR).</title>
        <authorList>
            <person name="Han C."/>
            <person name="Mwirichia R."/>
            <person name="Chertkov O."/>
            <person name="Held B."/>
            <person name="Lapidus A."/>
            <person name="Nolan M."/>
            <person name="Lucas S."/>
            <person name="Hammon N."/>
            <person name="Deshpande S."/>
            <person name="Cheng J.F."/>
            <person name="Tapia R."/>
            <person name="Goodwin L."/>
            <person name="Pitluck S."/>
            <person name="Huntemann M."/>
            <person name="Liolios K."/>
            <person name="Ivanova N."/>
            <person name="Pagani I."/>
            <person name="Mavromatis K."/>
            <person name="Ovchinikova G."/>
            <person name="Pati A."/>
            <person name="Chen A."/>
            <person name="Palaniappan K."/>
            <person name="Land M."/>
            <person name="Hauser L."/>
            <person name="Brambilla E.M."/>
            <person name="Rohde M."/>
            <person name="Spring S."/>
            <person name="Sikorski J."/>
            <person name="Goker M."/>
            <person name="Woyke T."/>
            <person name="Bristow J."/>
            <person name="Eisen J.A."/>
            <person name="Markowitz V."/>
            <person name="Hugenholtz P."/>
            <person name="Kyrpides N.C."/>
            <person name="Klenk H.P."/>
            <person name="Detter J.C."/>
        </authorList>
    </citation>
    <scope>NUCLEOTIDE SEQUENCE [LARGE SCALE GENOMIC DNA]</scope>
    <source>
        <strain evidence="4">DSM 8271 / FlGlyR</strain>
    </source>
</reference>
<evidence type="ECO:0000313" key="4">
    <source>
        <dbReference type="Proteomes" id="UP000007488"/>
    </source>
</evidence>
<sequence length="725" mass="82379">MYLSGLQLINFRNFESACFIFNEGPNTIIGENDSGKSNAITGLRFLLDDSFLYNTKRLKESDFSYALNNWKGHWIIISATFSNITSTEKESDICASLIVDDEENIASMSSLISTDNRDHGVVTLFIRPQRGIRKKLFDASGDEEIFNEIRNSIRLVDYEFCFTSKSKADFCNDNMYKSIVGDIDSFEATNPEDDDTSILGHRITVADVQNHISLVYIDALRDVLREMHIPRNPIRRIIETIEAGIDPAHITTVKDKIKDLNDAITNIGEIGVIGQGLNKKLLDILGVVYSPEISLSSELSDEINSLSKFIAMKPKNEDDLDLLGLGHLNMIYLALKIVEFETCRSRELLNIMVIEEPEAHIHAHIQKTLFNNLSVTNNYTQVLMTTHSVHLAEASEISRMNILKTLNQTSIAMQPIRQLDQYGKDNLNKKSLSLTNCIERYLDAKRNVLLFSKGVLLVEGDAEEILIPNMAKAAYGISLDEIGVGLVNVGSTAFEYVASLFDQLRIQRYCAILSDLDKQAVDPSSTYYKSNAEKKGQERKEKLNRLYSSNLWVDMFYADHTFEIEFVNCGDNFKYVSAAIKKIYTQKAVITSHQEEINNENSRNEEMLMLSEKEGKGWLATIVSGELNYNIRIPEYIVYALAFASQETMSLQIYAKMLNYTLALYDDEKAKHYLDLLRNSRDNVSLSEAINEILEDTYLEEDVVFEFIKFCEQFQQRIGLGDDDE</sequence>
<proteinExistence type="predicted"/>
<reference evidence="4" key="2">
    <citation type="submission" date="2011-02" db="EMBL/GenBank/DDBJ databases">
        <title>The complete genome of Syntrophobotulus glycolicus DSM 8271.</title>
        <authorList>
            <person name="Lucas S."/>
            <person name="Copeland A."/>
            <person name="Lapidus A."/>
            <person name="Bruce D."/>
            <person name="Goodwin L."/>
            <person name="Pitluck S."/>
            <person name="Kyrpides N."/>
            <person name="Mavromatis K."/>
            <person name="Pagani I."/>
            <person name="Ivanova N."/>
            <person name="Mikhailova N."/>
            <person name="Chertkov O."/>
            <person name="Held B."/>
            <person name="Detter J.C."/>
            <person name="Tapia R."/>
            <person name="Han C."/>
            <person name="Land M."/>
            <person name="Hauser L."/>
            <person name="Markowitz V."/>
            <person name="Cheng J.-F."/>
            <person name="Hugenholtz P."/>
            <person name="Woyke T."/>
            <person name="Wu D."/>
            <person name="Spring S."/>
            <person name="Schroeder M."/>
            <person name="Brambilla E."/>
            <person name="Klenk H.-P."/>
            <person name="Eisen J.A."/>
        </authorList>
    </citation>
    <scope>NUCLEOTIDE SEQUENCE [LARGE SCALE GENOMIC DNA]</scope>
    <source>
        <strain evidence="4">DSM 8271 / FlGlyR</strain>
    </source>
</reference>
<protein>
    <submittedName>
        <fullName evidence="3">Uncharacterized protein</fullName>
    </submittedName>
</protein>
<dbReference type="Proteomes" id="UP000007488">
    <property type="component" value="Chromosome"/>
</dbReference>
<organism evidence="3 4">
    <name type="scientific">Syntrophobotulus glycolicus (strain DSM 8271 / FlGlyR)</name>
    <dbReference type="NCBI Taxonomy" id="645991"/>
    <lineage>
        <taxon>Bacteria</taxon>
        <taxon>Bacillati</taxon>
        <taxon>Bacillota</taxon>
        <taxon>Clostridia</taxon>
        <taxon>Eubacteriales</taxon>
        <taxon>Desulfitobacteriaceae</taxon>
        <taxon>Syntrophobotulus</taxon>
    </lineage>
</organism>